<feature type="region of interest" description="Disordered" evidence="1">
    <location>
        <begin position="354"/>
        <end position="461"/>
    </location>
</feature>
<organism evidence="2 3">
    <name type="scientific">Penicillium capsulatum</name>
    <dbReference type="NCBI Taxonomy" id="69766"/>
    <lineage>
        <taxon>Eukaryota</taxon>
        <taxon>Fungi</taxon>
        <taxon>Dikarya</taxon>
        <taxon>Ascomycota</taxon>
        <taxon>Pezizomycotina</taxon>
        <taxon>Eurotiomycetes</taxon>
        <taxon>Eurotiomycetidae</taxon>
        <taxon>Eurotiales</taxon>
        <taxon>Aspergillaceae</taxon>
        <taxon>Penicillium</taxon>
    </lineage>
</organism>
<feature type="compositionally biased region" description="Polar residues" evidence="1">
    <location>
        <begin position="408"/>
        <end position="430"/>
    </location>
</feature>
<proteinExistence type="predicted"/>
<feature type="compositionally biased region" description="Basic and acidic residues" evidence="1">
    <location>
        <begin position="521"/>
        <end position="531"/>
    </location>
</feature>
<dbReference type="EMBL" id="JAPQKO010000002">
    <property type="protein sequence ID" value="KAJ5180791.1"/>
    <property type="molecule type" value="Genomic_DNA"/>
</dbReference>
<feature type="region of interest" description="Disordered" evidence="1">
    <location>
        <begin position="163"/>
        <end position="239"/>
    </location>
</feature>
<comment type="caution">
    <text evidence="2">The sequence shown here is derived from an EMBL/GenBank/DDBJ whole genome shotgun (WGS) entry which is preliminary data.</text>
</comment>
<feature type="compositionally biased region" description="Polar residues" evidence="1">
    <location>
        <begin position="638"/>
        <end position="656"/>
    </location>
</feature>
<dbReference type="AlphaFoldDB" id="A0A9W9LWL8"/>
<dbReference type="Proteomes" id="UP001146351">
    <property type="component" value="Unassembled WGS sequence"/>
</dbReference>
<evidence type="ECO:0000313" key="2">
    <source>
        <dbReference type="EMBL" id="KAJ5180791.1"/>
    </source>
</evidence>
<reference evidence="2" key="1">
    <citation type="submission" date="2022-11" db="EMBL/GenBank/DDBJ databases">
        <authorList>
            <person name="Petersen C."/>
        </authorList>
    </citation>
    <scope>NUCLEOTIDE SEQUENCE</scope>
    <source>
        <strain evidence="2">IBT 21917</strain>
    </source>
</reference>
<feature type="compositionally biased region" description="Basic and acidic residues" evidence="1">
    <location>
        <begin position="39"/>
        <end position="49"/>
    </location>
</feature>
<feature type="compositionally biased region" description="Polar residues" evidence="1">
    <location>
        <begin position="381"/>
        <end position="397"/>
    </location>
</feature>
<feature type="compositionally biased region" description="Polar residues" evidence="1">
    <location>
        <begin position="51"/>
        <end position="91"/>
    </location>
</feature>
<feature type="compositionally biased region" description="Low complexity" evidence="1">
    <location>
        <begin position="178"/>
        <end position="213"/>
    </location>
</feature>
<feature type="region of interest" description="Disordered" evidence="1">
    <location>
        <begin position="599"/>
        <end position="709"/>
    </location>
</feature>
<dbReference type="OrthoDB" id="5386674at2759"/>
<gene>
    <name evidence="2" type="ORF">N7492_004001</name>
</gene>
<protein>
    <submittedName>
        <fullName evidence="2">Uncharacterized protein</fullName>
    </submittedName>
</protein>
<feature type="region of interest" description="Disordered" evidence="1">
    <location>
        <begin position="478"/>
        <end position="587"/>
    </location>
</feature>
<feature type="region of interest" description="Disordered" evidence="1">
    <location>
        <begin position="23"/>
        <end position="138"/>
    </location>
</feature>
<sequence>MADQPRRSRRSSISEQLHRVFVVHSVRRSTDQTPAPIPLKDDPPRDLKSDGNATTLGQSTDQTRSGSFAYSSVNSRMPSLGTPDTSPSVQPIRTKAEESAAQTQPSDHPNAARDQICSSPTWEKDTARKERRATKRLEAERKELEKRLLHLEEAQARLENGIYDKSTRRLTKKQPFGSSKRSSSANSERPRSSSGFSAFFSSSRRSSRSRSSSVNGKDLDSRRQSTDNPAPSGPPSLPLILPERFGAVISRELATKHGTTLVPSHQLQHSPHSLHSSLKSDDLRESWRMAEAWQKQYGRNSDQELSVKPEVYSGQRTENYPWKYETRSYPQPTELSADLDRERFTATLKQERRMTETTLPGGRVHSEQASGVHPKKHMGESHQQAPSSAVSRPNPTRQVRDVAPVSPENMQGSSRARGSPSSMLPAQVSANMPKKGRVDPNSQAPSRIYKSSPLALNPTNTNDLYRQEDARNPRALSATHTDYLHVPQPLRVAKPYPLEEPRSRTRAPAPGHRSSNGMNGRHREVYPDQRHSFSGSIPVPARNDRRQEIRPPGVGSNEPRQPMPGGARRQPHVAPPLKHPDRGVPSRGLAARRLGDELALSSPEALDTTTLQQPVGEISPVSTGPTERKQPGEPAATSGHTRSASGTSLKTTSSYDTADEEVLDVPGHPAERQTKTANKAAKEKVTEPSTPTEPALLPTHLRDPPPLAPDGPIAMLRQKPMQKAIPLEPNQVVAKLFVVCCHCNYWHDLPSEVYAKLACPERLPSDSLLVRTFSRKNSLGRRNSIFSSNSNGQRRLSLTRGMQAAGDTQIAGAGTAQNEVDAQRLHASQSTPLYRPQCCWCGHSMGKTCCQGWTTIVHLRERHH</sequence>
<evidence type="ECO:0000313" key="3">
    <source>
        <dbReference type="Proteomes" id="UP001146351"/>
    </source>
</evidence>
<accession>A0A9W9LWL8</accession>
<evidence type="ECO:0000256" key="1">
    <source>
        <dbReference type="SAM" id="MobiDB-lite"/>
    </source>
</evidence>
<keyword evidence="3" id="KW-1185">Reference proteome</keyword>
<feature type="compositionally biased region" description="Basic and acidic residues" evidence="1">
    <location>
        <begin position="669"/>
        <end position="686"/>
    </location>
</feature>
<reference evidence="2" key="2">
    <citation type="journal article" date="2023" name="IMA Fungus">
        <title>Comparative genomic study of the Penicillium genus elucidates a diverse pangenome and 15 lateral gene transfer events.</title>
        <authorList>
            <person name="Petersen C."/>
            <person name="Sorensen T."/>
            <person name="Nielsen M.R."/>
            <person name="Sondergaard T.E."/>
            <person name="Sorensen J.L."/>
            <person name="Fitzpatrick D.A."/>
            <person name="Frisvad J.C."/>
            <person name="Nielsen K.L."/>
        </authorList>
    </citation>
    <scope>NUCLEOTIDE SEQUENCE</scope>
    <source>
        <strain evidence="2">IBT 21917</strain>
    </source>
</reference>
<name>A0A9W9LWL8_9EURO</name>